<protein>
    <submittedName>
        <fullName evidence="1">Uncharacterized protein</fullName>
    </submittedName>
</protein>
<sequence>MFRERLQSGFGHLSVRSFQAERSIVYPTASTALQCSSCGFGPTKEFLRHSFKGGCSMYVNLCVEMAVVTLLPGKLTSGQLPWQSQHCHWRFGRSSNPSLDGGRTSMDNFHNV</sequence>
<proteinExistence type="predicted"/>
<dbReference type="EMBL" id="KN833796">
    <property type="protein sequence ID" value="KIK18817.1"/>
    <property type="molecule type" value="Genomic_DNA"/>
</dbReference>
<dbReference type="AlphaFoldDB" id="A0A0C9Z8T2"/>
<gene>
    <name evidence="1" type="ORF">PISMIDRAFT_683836</name>
</gene>
<keyword evidence="2" id="KW-1185">Reference proteome</keyword>
<dbReference type="Proteomes" id="UP000054018">
    <property type="component" value="Unassembled WGS sequence"/>
</dbReference>
<accession>A0A0C9Z8T2</accession>
<organism evidence="1 2">
    <name type="scientific">Pisolithus microcarpus 441</name>
    <dbReference type="NCBI Taxonomy" id="765257"/>
    <lineage>
        <taxon>Eukaryota</taxon>
        <taxon>Fungi</taxon>
        <taxon>Dikarya</taxon>
        <taxon>Basidiomycota</taxon>
        <taxon>Agaricomycotina</taxon>
        <taxon>Agaricomycetes</taxon>
        <taxon>Agaricomycetidae</taxon>
        <taxon>Boletales</taxon>
        <taxon>Sclerodermatineae</taxon>
        <taxon>Pisolithaceae</taxon>
        <taxon>Pisolithus</taxon>
    </lineage>
</organism>
<evidence type="ECO:0000313" key="1">
    <source>
        <dbReference type="EMBL" id="KIK18817.1"/>
    </source>
</evidence>
<reference evidence="1 2" key="1">
    <citation type="submission" date="2014-04" db="EMBL/GenBank/DDBJ databases">
        <authorList>
            <consortium name="DOE Joint Genome Institute"/>
            <person name="Kuo A."/>
            <person name="Kohler A."/>
            <person name="Costa M.D."/>
            <person name="Nagy L.G."/>
            <person name="Floudas D."/>
            <person name="Copeland A."/>
            <person name="Barry K.W."/>
            <person name="Cichocki N."/>
            <person name="Veneault-Fourrey C."/>
            <person name="LaButti K."/>
            <person name="Lindquist E.A."/>
            <person name="Lipzen A."/>
            <person name="Lundell T."/>
            <person name="Morin E."/>
            <person name="Murat C."/>
            <person name="Sun H."/>
            <person name="Tunlid A."/>
            <person name="Henrissat B."/>
            <person name="Grigoriev I.V."/>
            <person name="Hibbett D.S."/>
            <person name="Martin F."/>
            <person name="Nordberg H.P."/>
            <person name="Cantor M.N."/>
            <person name="Hua S.X."/>
        </authorList>
    </citation>
    <scope>NUCLEOTIDE SEQUENCE [LARGE SCALE GENOMIC DNA]</scope>
    <source>
        <strain evidence="1 2">441</strain>
    </source>
</reference>
<dbReference type="HOGENOM" id="CLU_2146850_0_0_1"/>
<reference evidence="2" key="2">
    <citation type="submission" date="2015-01" db="EMBL/GenBank/DDBJ databases">
        <title>Evolutionary Origins and Diversification of the Mycorrhizal Mutualists.</title>
        <authorList>
            <consortium name="DOE Joint Genome Institute"/>
            <consortium name="Mycorrhizal Genomics Consortium"/>
            <person name="Kohler A."/>
            <person name="Kuo A."/>
            <person name="Nagy L.G."/>
            <person name="Floudas D."/>
            <person name="Copeland A."/>
            <person name="Barry K.W."/>
            <person name="Cichocki N."/>
            <person name="Veneault-Fourrey C."/>
            <person name="LaButti K."/>
            <person name="Lindquist E.A."/>
            <person name="Lipzen A."/>
            <person name="Lundell T."/>
            <person name="Morin E."/>
            <person name="Murat C."/>
            <person name="Riley R."/>
            <person name="Ohm R."/>
            <person name="Sun H."/>
            <person name="Tunlid A."/>
            <person name="Henrissat B."/>
            <person name="Grigoriev I.V."/>
            <person name="Hibbett D.S."/>
            <person name="Martin F."/>
        </authorList>
    </citation>
    <scope>NUCLEOTIDE SEQUENCE [LARGE SCALE GENOMIC DNA]</scope>
    <source>
        <strain evidence="2">441</strain>
    </source>
</reference>
<evidence type="ECO:0000313" key="2">
    <source>
        <dbReference type="Proteomes" id="UP000054018"/>
    </source>
</evidence>
<name>A0A0C9Z8T2_9AGAM</name>